<dbReference type="Proteomes" id="UP000008064">
    <property type="component" value="Unassembled WGS sequence"/>
</dbReference>
<evidence type="ECO:0000256" key="2">
    <source>
        <dbReference type="ARBA" id="ARBA00022737"/>
    </source>
</evidence>
<dbReference type="HOGENOM" id="CLU_019536_3_1_1"/>
<protein>
    <recommendedName>
        <fullName evidence="5">Galactose oxidase</fullName>
    </recommendedName>
</protein>
<dbReference type="PANTHER" id="PTHR46093:SF18">
    <property type="entry name" value="FIBRONECTIN TYPE-III DOMAIN-CONTAINING PROTEIN"/>
    <property type="match status" value="1"/>
</dbReference>
<feature type="compositionally biased region" description="Low complexity" evidence="3">
    <location>
        <begin position="68"/>
        <end position="79"/>
    </location>
</feature>
<proteinExistence type="predicted"/>
<dbReference type="InterPro" id="IPR015915">
    <property type="entry name" value="Kelch-typ_b-propeller"/>
</dbReference>
<name>F8P958_SERL9</name>
<dbReference type="PANTHER" id="PTHR46093">
    <property type="entry name" value="ACYL-COA-BINDING DOMAIN-CONTAINING PROTEIN 5"/>
    <property type="match status" value="1"/>
</dbReference>
<evidence type="ECO:0000256" key="1">
    <source>
        <dbReference type="ARBA" id="ARBA00022441"/>
    </source>
</evidence>
<dbReference type="KEGG" id="sla:SERLADRAFT_477557"/>
<gene>
    <name evidence="4" type="ORF">SERLADRAFT_477557</name>
</gene>
<keyword evidence="1" id="KW-0880">Kelch repeat</keyword>
<feature type="region of interest" description="Disordered" evidence="3">
    <location>
        <begin position="25"/>
        <end position="167"/>
    </location>
</feature>
<keyword evidence="2" id="KW-0677">Repeat</keyword>
<dbReference type="Pfam" id="PF01344">
    <property type="entry name" value="Kelch_1"/>
    <property type="match status" value="1"/>
</dbReference>
<sequence>MVGPIGRQGSSSTARAAQIPTLNELFNDDDGLESMSGSRTPSLSDVPEESLTPPVTVPSPNLHSPYLHATHQATASTSTFNASVSIPGTPRMSTGPRKPSNLRPNGDRPPPRSTSDSVVGISNGSTSLKKRASSPGHGSSRDGKTIKGREQKIRNIPRLPRSDDIDPAPATNMYWSKAPVHGALPMRNMRAHSVTLVESLAWLFGGCDDKGCWKDVYCFDTETMQWSHPEMVGEVPPPCRAHTATLVQHKIVVFGGGQGPVYYNDTYILDTVARRWIHPTFDHVPPAPRRAHTAVLYNSKIWIFGGGNGLQALNDVWTLDVGVSIDKMRWEQVETTGKPPKPRGYHTANLVGSVMVVIGGSDGKECFSDVWCLNLETLVWTQISLQVSHRRLSHTATQVGSYLFIVGGHDGSSYTNELLLYNLAVSLQYEPRQISGKAPSPRGYHVTLIADSRLFVFGGFNGHDVYDDVHILDLAGAAYLPQVMSFSIDV</sequence>
<evidence type="ECO:0000256" key="3">
    <source>
        <dbReference type="SAM" id="MobiDB-lite"/>
    </source>
</evidence>
<organism>
    <name type="scientific">Serpula lacrymans var. lacrymans (strain S7.9)</name>
    <name type="common">Dry rot fungus</name>
    <dbReference type="NCBI Taxonomy" id="578457"/>
    <lineage>
        <taxon>Eukaryota</taxon>
        <taxon>Fungi</taxon>
        <taxon>Dikarya</taxon>
        <taxon>Basidiomycota</taxon>
        <taxon>Agaricomycotina</taxon>
        <taxon>Agaricomycetes</taxon>
        <taxon>Agaricomycetidae</taxon>
        <taxon>Boletales</taxon>
        <taxon>Coniophorineae</taxon>
        <taxon>Serpulaceae</taxon>
        <taxon>Serpula</taxon>
    </lineage>
</organism>
<dbReference type="AlphaFoldDB" id="F8P958"/>
<dbReference type="SUPFAM" id="SSF117281">
    <property type="entry name" value="Kelch motif"/>
    <property type="match status" value="1"/>
</dbReference>
<dbReference type="EMBL" id="GL945441">
    <property type="protein sequence ID" value="EGO20187.1"/>
    <property type="molecule type" value="Genomic_DNA"/>
</dbReference>
<dbReference type="Gene3D" id="2.120.10.80">
    <property type="entry name" value="Kelch-type beta propeller"/>
    <property type="match status" value="2"/>
</dbReference>
<dbReference type="SMART" id="SM00612">
    <property type="entry name" value="Kelch"/>
    <property type="match status" value="1"/>
</dbReference>
<feature type="compositionally biased region" description="Polar residues" evidence="3">
    <location>
        <begin position="113"/>
        <end position="127"/>
    </location>
</feature>
<dbReference type="OrthoDB" id="10251809at2759"/>
<reference evidence="4" key="1">
    <citation type="submission" date="2011-04" db="EMBL/GenBank/DDBJ databases">
        <title>Evolution of plant cell wall degrading machinery underlies the functional diversity of forest fungi.</title>
        <authorList>
            <consortium name="US DOE Joint Genome Institute (JGI-PGF)"/>
            <person name="Eastwood D.C."/>
            <person name="Floudas D."/>
            <person name="Binder M."/>
            <person name="Majcherczyk A."/>
            <person name="Schneider P."/>
            <person name="Aerts A."/>
            <person name="Asiegbu F.O."/>
            <person name="Baker S.E."/>
            <person name="Barry K."/>
            <person name="Bendiksby M."/>
            <person name="Blumentritt M."/>
            <person name="Coutinho P.M."/>
            <person name="Cullen D."/>
            <person name="Cullen D."/>
            <person name="Gathman A."/>
            <person name="Goodell B."/>
            <person name="Henrissat B."/>
            <person name="Ihrmark K."/>
            <person name="Kauserud H."/>
            <person name="Kohler A."/>
            <person name="LaButti K."/>
            <person name="Lapidus A."/>
            <person name="Lavin J.L."/>
            <person name="Lee Y.-H."/>
            <person name="Lindquist E."/>
            <person name="Lilly W."/>
            <person name="Lucas S."/>
            <person name="Morin E."/>
            <person name="Murat C."/>
            <person name="Oguiza J.A."/>
            <person name="Park J."/>
            <person name="Pisabarro A.G."/>
            <person name="Riley R."/>
            <person name="Rosling A."/>
            <person name="Salamov A."/>
            <person name="Schmidt O."/>
            <person name="Schmutz J."/>
            <person name="Skrede I."/>
            <person name="Stenlid J."/>
            <person name="Wiebenga A."/>
            <person name="Xie X."/>
            <person name="Kues U."/>
            <person name="Hibbett D.S."/>
            <person name="Hoffmeister D."/>
            <person name="Hogberg N."/>
            <person name="Martin F."/>
            <person name="Grigoriev I.V."/>
            <person name="Watkinson S.C."/>
        </authorList>
    </citation>
    <scope>NUCLEOTIDE SEQUENCE</scope>
    <source>
        <strain evidence="4">S7.9</strain>
    </source>
</reference>
<dbReference type="InterPro" id="IPR006652">
    <property type="entry name" value="Kelch_1"/>
</dbReference>
<feature type="compositionally biased region" description="Basic and acidic residues" evidence="3">
    <location>
        <begin position="139"/>
        <end position="153"/>
    </location>
</feature>
<accession>F8P958</accession>
<evidence type="ECO:0000313" key="4">
    <source>
        <dbReference type="EMBL" id="EGO20187.1"/>
    </source>
</evidence>
<dbReference type="RefSeq" id="XP_007322932.1">
    <property type="nucleotide sequence ID" value="XM_007322870.1"/>
</dbReference>
<dbReference type="GeneID" id="18821014"/>
<dbReference type="Pfam" id="PF24681">
    <property type="entry name" value="Kelch_KLHDC2_KLHL20_DRC7"/>
    <property type="match status" value="1"/>
</dbReference>
<evidence type="ECO:0008006" key="5">
    <source>
        <dbReference type="Google" id="ProtNLM"/>
    </source>
</evidence>